<protein>
    <submittedName>
        <fullName evidence="1">Uncharacterized protein</fullName>
    </submittedName>
</protein>
<gene>
    <name evidence="1" type="ORF">ET418_09345</name>
</gene>
<dbReference type="AlphaFoldDB" id="A0A5A9XGA9"/>
<evidence type="ECO:0000313" key="1">
    <source>
        <dbReference type="EMBL" id="KAA0891643.1"/>
    </source>
</evidence>
<name>A0A5A9XGA9_9BACT</name>
<proteinExistence type="predicted"/>
<comment type="caution">
    <text evidence="1">The sequence shown here is derived from an EMBL/GenBank/DDBJ whole genome shotgun (WGS) entry which is preliminary data.</text>
</comment>
<dbReference type="EMBL" id="SRSD01000005">
    <property type="protein sequence ID" value="KAA0891643.1"/>
    <property type="molecule type" value="Genomic_DNA"/>
</dbReference>
<reference evidence="1 2" key="1">
    <citation type="submission" date="2019-04" db="EMBL/GenBank/DDBJ databases">
        <title>Geobacter ruber sp. nov., ferric-reducing bacteria isolated from paddy soil.</title>
        <authorList>
            <person name="Xu Z."/>
            <person name="Masuda Y."/>
            <person name="Itoh H."/>
            <person name="Senoo K."/>
        </authorList>
    </citation>
    <scope>NUCLEOTIDE SEQUENCE [LARGE SCALE GENOMIC DNA]</scope>
    <source>
        <strain evidence="1 2">Red88</strain>
    </source>
</reference>
<sequence>MSSLSNKESRYLEDSYMLAALQTLYSDTRFKPVIDDKGWVGFKVFIPNIDDKIEIVACGEEAPLMDYIGKLKSLKSLIHTLKFGRRGNR</sequence>
<keyword evidence="2" id="KW-1185">Reference proteome</keyword>
<dbReference type="Proteomes" id="UP000324298">
    <property type="component" value="Unassembled WGS sequence"/>
</dbReference>
<evidence type="ECO:0000313" key="2">
    <source>
        <dbReference type="Proteomes" id="UP000324298"/>
    </source>
</evidence>
<dbReference type="RefSeq" id="WP_149307342.1">
    <property type="nucleotide sequence ID" value="NZ_SRSD01000005.1"/>
</dbReference>
<organism evidence="1 2">
    <name type="scientific">Oryzomonas rubra</name>
    <dbReference type="NCBI Taxonomy" id="2509454"/>
    <lineage>
        <taxon>Bacteria</taxon>
        <taxon>Pseudomonadati</taxon>
        <taxon>Thermodesulfobacteriota</taxon>
        <taxon>Desulfuromonadia</taxon>
        <taxon>Geobacterales</taxon>
        <taxon>Geobacteraceae</taxon>
        <taxon>Oryzomonas</taxon>
    </lineage>
</organism>
<accession>A0A5A9XGA9</accession>